<gene>
    <name evidence="1" type="ORF">SAMN06265379_101507</name>
</gene>
<dbReference type="AlphaFoldDB" id="A0A521AXB0"/>
<evidence type="ECO:0000313" key="2">
    <source>
        <dbReference type="Proteomes" id="UP000319040"/>
    </source>
</evidence>
<dbReference type="Pfam" id="PF08843">
    <property type="entry name" value="AbiEii"/>
    <property type="match status" value="1"/>
</dbReference>
<name>A0A521AXB0_SACCC</name>
<dbReference type="OrthoDB" id="9796281at2"/>
<keyword evidence="2" id="KW-1185">Reference proteome</keyword>
<sequence>MTIHKETVSDLLWDTLIKLMQFKELDAFRLVGGTSLSLLLGHRISVDIDLFTDAEYKSIDFDEIDSLFLANFQFVDYCFGGNDSMGKSYLVGDNKDEVIKVDLFYTDPFQYAILDYNGIRLSQLEEVVAMKLEIIGNNGRKKDFWDLHELMESFTWDEMLNFYEKRYPYSHTREEIINKLTDFKEADTDLDPICLKDKHWELIKLDIEESVENYVGNSK</sequence>
<dbReference type="Proteomes" id="UP000319040">
    <property type="component" value="Unassembled WGS sequence"/>
</dbReference>
<protein>
    <submittedName>
        <fullName evidence="1">Nucleotidyl transferase AbiEii toxin, Type IV TA system</fullName>
    </submittedName>
</protein>
<dbReference type="EMBL" id="FXTB01000001">
    <property type="protein sequence ID" value="SMO39487.1"/>
    <property type="molecule type" value="Genomic_DNA"/>
</dbReference>
<dbReference type="InterPro" id="IPR014942">
    <property type="entry name" value="AbiEii"/>
</dbReference>
<organism evidence="1 2">
    <name type="scientific">Saccharicrinis carchari</name>
    <dbReference type="NCBI Taxonomy" id="1168039"/>
    <lineage>
        <taxon>Bacteria</taxon>
        <taxon>Pseudomonadati</taxon>
        <taxon>Bacteroidota</taxon>
        <taxon>Bacteroidia</taxon>
        <taxon>Marinilabiliales</taxon>
        <taxon>Marinilabiliaceae</taxon>
        <taxon>Saccharicrinis</taxon>
    </lineage>
</organism>
<dbReference type="RefSeq" id="WP_142531875.1">
    <property type="nucleotide sequence ID" value="NZ_FXTB01000001.1"/>
</dbReference>
<evidence type="ECO:0000313" key="1">
    <source>
        <dbReference type="EMBL" id="SMO39487.1"/>
    </source>
</evidence>
<proteinExistence type="predicted"/>
<keyword evidence="1" id="KW-0808">Transferase</keyword>
<reference evidence="1 2" key="1">
    <citation type="submission" date="2017-05" db="EMBL/GenBank/DDBJ databases">
        <authorList>
            <person name="Varghese N."/>
            <person name="Submissions S."/>
        </authorList>
    </citation>
    <scope>NUCLEOTIDE SEQUENCE [LARGE SCALE GENOMIC DNA]</scope>
    <source>
        <strain evidence="1 2">DSM 27040</strain>
    </source>
</reference>
<dbReference type="GO" id="GO:0016740">
    <property type="term" value="F:transferase activity"/>
    <property type="evidence" value="ECO:0007669"/>
    <property type="project" value="UniProtKB-KW"/>
</dbReference>
<accession>A0A521AXB0</accession>